<protein>
    <submittedName>
        <fullName evidence="2">Uncharacterized protein</fullName>
    </submittedName>
</protein>
<dbReference type="AlphaFoldDB" id="A0A6G6Y9J2"/>
<evidence type="ECO:0000313" key="3">
    <source>
        <dbReference type="Proteomes" id="UP000501568"/>
    </source>
</evidence>
<dbReference type="EMBL" id="CP049109">
    <property type="protein sequence ID" value="QIG81378.1"/>
    <property type="molecule type" value="Genomic_DNA"/>
</dbReference>
<feature type="transmembrane region" description="Helical" evidence="1">
    <location>
        <begin position="28"/>
        <end position="48"/>
    </location>
</feature>
<evidence type="ECO:0000256" key="1">
    <source>
        <dbReference type="SAM" id="Phobius"/>
    </source>
</evidence>
<reference evidence="2 3" key="1">
    <citation type="submission" date="2020-02" db="EMBL/GenBank/DDBJ databases">
        <authorList>
            <person name="Zheng R.K."/>
            <person name="Sun C.M."/>
        </authorList>
    </citation>
    <scope>NUCLEOTIDE SEQUENCE [LARGE SCALE GENOMIC DNA]</scope>
    <source>
        <strain evidence="3">zrk23</strain>
    </source>
</reference>
<accession>A0A6G6Y9J2</accession>
<feature type="transmembrane region" description="Helical" evidence="1">
    <location>
        <begin position="54"/>
        <end position="75"/>
    </location>
</feature>
<keyword evidence="1" id="KW-0812">Transmembrane</keyword>
<dbReference type="Proteomes" id="UP000501568">
    <property type="component" value="Chromosome"/>
</dbReference>
<organism evidence="2 3">
    <name type="scientific">Stakelama tenebrarum</name>
    <dbReference type="NCBI Taxonomy" id="2711215"/>
    <lineage>
        <taxon>Bacteria</taxon>
        <taxon>Pseudomonadati</taxon>
        <taxon>Pseudomonadota</taxon>
        <taxon>Alphaproteobacteria</taxon>
        <taxon>Sphingomonadales</taxon>
        <taxon>Sphingomonadaceae</taxon>
        <taxon>Stakelama</taxon>
    </lineage>
</organism>
<dbReference type="KEGG" id="spzr:G5C33_17355"/>
<gene>
    <name evidence="2" type="ORF">G5C33_17355</name>
</gene>
<sequence length="105" mass="12236">MSDDKELMFTLYRGPGQYRLVPSSGKGMAVFLGVLLGGLVPLPLVVWLSHTLSYWMLALYLTLFVVAIVWMIRFASRHAEVIDLRELARDLKEFKAWREEQKRHR</sequence>
<proteinExistence type="predicted"/>
<keyword evidence="1" id="KW-1133">Transmembrane helix</keyword>
<keyword evidence="3" id="KW-1185">Reference proteome</keyword>
<dbReference type="RefSeq" id="WP_165328304.1">
    <property type="nucleotide sequence ID" value="NZ_CP049109.1"/>
</dbReference>
<keyword evidence="1" id="KW-0472">Membrane</keyword>
<name>A0A6G6Y9J2_9SPHN</name>
<evidence type="ECO:0000313" key="2">
    <source>
        <dbReference type="EMBL" id="QIG81378.1"/>
    </source>
</evidence>